<comment type="caution">
    <text evidence="2">The sequence shown here is derived from an EMBL/GenBank/DDBJ whole genome shotgun (WGS) entry which is preliminary data.</text>
</comment>
<dbReference type="EMBL" id="MU150230">
    <property type="protein sequence ID" value="KAF9469134.1"/>
    <property type="molecule type" value="Genomic_DNA"/>
</dbReference>
<organism evidence="2 3">
    <name type="scientific">Collybia nuda</name>
    <dbReference type="NCBI Taxonomy" id="64659"/>
    <lineage>
        <taxon>Eukaryota</taxon>
        <taxon>Fungi</taxon>
        <taxon>Dikarya</taxon>
        <taxon>Basidiomycota</taxon>
        <taxon>Agaricomycotina</taxon>
        <taxon>Agaricomycetes</taxon>
        <taxon>Agaricomycetidae</taxon>
        <taxon>Agaricales</taxon>
        <taxon>Tricholomatineae</taxon>
        <taxon>Clitocybaceae</taxon>
        <taxon>Collybia</taxon>
    </lineage>
</organism>
<feature type="region of interest" description="Disordered" evidence="1">
    <location>
        <begin position="1"/>
        <end position="38"/>
    </location>
</feature>
<name>A0A9P6CQL1_9AGAR</name>
<keyword evidence="3" id="KW-1185">Reference proteome</keyword>
<protein>
    <submittedName>
        <fullName evidence="2">Uncharacterized protein</fullName>
    </submittedName>
</protein>
<dbReference type="AlphaFoldDB" id="A0A9P6CQL1"/>
<dbReference type="Proteomes" id="UP000807353">
    <property type="component" value="Unassembled WGS sequence"/>
</dbReference>
<proteinExistence type="predicted"/>
<sequence length="70" mass="8038">MCKAFRVSSIPSHSTGRRERRRKPRPSRCIPTPRTSKRPRLENRELALYILHHLPISPLPLPLSLSVSVS</sequence>
<evidence type="ECO:0000256" key="1">
    <source>
        <dbReference type="SAM" id="MobiDB-lite"/>
    </source>
</evidence>
<gene>
    <name evidence="2" type="ORF">BDZ94DRAFT_1243783</name>
</gene>
<accession>A0A9P6CQL1</accession>
<evidence type="ECO:0000313" key="2">
    <source>
        <dbReference type="EMBL" id="KAF9469134.1"/>
    </source>
</evidence>
<evidence type="ECO:0000313" key="3">
    <source>
        <dbReference type="Proteomes" id="UP000807353"/>
    </source>
</evidence>
<reference evidence="2" key="1">
    <citation type="submission" date="2020-11" db="EMBL/GenBank/DDBJ databases">
        <authorList>
            <consortium name="DOE Joint Genome Institute"/>
            <person name="Ahrendt S."/>
            <person name="Riley R."/>
            <person name="Andreopoulos W."/>
            <person name="Labutti K."/>
            <person name="Pangilinan J."/>
            <person name="Ruiz-Duenas F.J."/>
            <person name="Barrasa J.M."/>
            <person name="Sanchez-Garcia M."/>
            <person name="Camarero S."/>
            <person name="Miyauchi S."/>
            <person name="Serrano A."/>
            <person name="Linde D."/>
            <person name="Babiker R."/>
            <person name="Drula E."/>
            <person name="Ayuso-Fernandez I."/>
            <person name="Pacheco R."/>
            <person name="Padilla G."/>
            <person name="Ferreira P."/>
            <person name="Barriuso J."/>
            <person name="Kellner H."/>
            <person name="Castanera R."/>
            <person name="Alfaro M."/>
            <person name="Ramirez L."/>
            <person name="Pisabarro A.G."/>
            <person name="Kuo A."/>
            <person name="Tritt A."/>
            <person name="Lipzen A."/>
            <person name="He G."/>
            <person name="Yan M."/>
            <person name="Ng V."/>
            <person name="Cullen D."/>
            <person name="Martin F."/>
            <person name="Rosso M.-N."/>
            <person name="Henrissat B."/>
            <person name="Hibbett D."/>
            <person name="Martinez A.T."/>
            <person name="Grigoriev I.V."/>
        </authorList>
    </citation>
    <scope>NUCLEOTIDE SEQUENCE</scope>
    <source>
        <strain evidence="2">CBS 247.69</strain>
    </source>
</reference>